<gene>
    <name evidence="2" type="ORF">ERS008476_00797</name>
</gene>
<evidence type="ECO:0000313" key="2">
    <source>
        <dbReference type="EMBL" id="CRY53893.1"/>
    </source>
</evidence>
<dbReference type="RefSeq" id="WP_019209978.1">
    <property type="nucleotide sequence ID" value="NZ_CWJI01000001.1"/>
</dbReference>
<dbReference type="AlphaFoldDB" id="A0A0H5LS11"/>
<accession>A0A0H5LS11</accession>
<protein>
    <recommendedName>
        <fullName evidence="4">DUF4354 domain-containing protein</fullName>
    </recommendedName>
</protein>
<dbReference type="Gene3D" id="2.60.40.4110">
    <property type="entry name" value="Protein of unknown function DUF4354"/>
    <property type="match status" value="1"/>
</dbReference>
<feature type="chain" id="PRO_5005220973" description="DUF4354 domain-containing protein" evidence="1">
    <location>
        <begin position="22"/>
        <end position="126"/>
    </location>
</feature>
<dbReference type="InterPro" id="IPR025581">
    <property type="entry name" value="DUF4354"/>
</dbReference>
<dbReference type="GeneID" id="61814615"/>
<evidence type="ECO:0000313" key="3">
    <source>
        <dbReference type="Proteomes" id="UP000043316"/>
    </source>
</evidence>
<proteinExistence type="predicted"/>
<dbReference type="Proteomes" id="UP000043316">
    <property type="component" value="Unassembled WGS sequence"/>
</dbReference>
<dbReference type="Pfam" id="PF14263">
    <property type="entry name" value="DUF4354"/>
    <property type="match status" value="1"/>
</dbReference>
<evidence type="ECO:0000256" key="1">
    <source>
        <dbReference type="SAM" id="SignalP"/>
    </source>
</evidence>
<dbReference type="EMBL" id="CWJI01000001">
    <property type="protein sequence ID" value="CRY53893.1"/>
    <property type="molecule type" value="Genomic_DNA"/>
</dbReference>
<feature type="signal peptide" evidence="1">
    <location>
        <begin position="1"/>
        <end position="21"/>
    </location>
</feature>
<organism evidence="2 3">
    <name type="scientific">Yersinia intermedia</name>
    <dbReference type="NCBI Taxonomy" id="631"/>
    <lineage>
        <taxon>Bacteria</taxon>
        <taxon>Pseudomonadati</taxon>
        <taxon>Pseudomonadota</taxon>
        <taxon>Gammaproteobacteria</taxon>
        <taxon>Enterobacterales</taxon>
        <taxon>Yersiniaceae</taxon>
        <taxon>Yersinia</taxon>
    </lineage>
</organism>
<reference evidence="3" key="1">
    <citation type="submission" date="2015-03" db="EMBL/GenBank/DDBJ databases">
        <authorList>
            <consortium name="Pathogen Informatics"/>
        </authorList>
    </citation>
    <scope>NUCLEOTIDE SEQUENCE [LARGE SCALE GENOMIC DNA]</scope>
    <source>
        <strain evidence="3">R148</strain>
    </source>
</reference>
<keyword evidence="1" id="KW-0732">Signal</keyword>
<evidence type="ECO:0008006" key="4">
    <source>
        <dbReference type="Google" id="ProtNLM"/>
    </source>
</evidence>
<sequence length="126" mass="13056">MKVFTIVASLAVAGFSVAANAVTPSNVAVYATEQSQGSISIGDKNAYTKTFEVALAMLSGEPIDLSKLCLKAYSPANEAFKLDTVDEVLSSGHLKVGKIAKGIAVFASDNDNILKAALVKISGDCE</sequence>
<name>A0A0H5LS11_YERIN</name>